<dbReference type="Proteomes" id="UP001057452">
    <property type="component" value="Chromosome 4"/>
</dbReference>
<comment type="caution">
    <text evidence="1">The sequence shown here is derived from an EMBL/GenBank/DDBJ whole genome shotgun (WGS) entry which is preliminary data.</text>
</comment>
<organism evidence="1 2">
    <name type="scientific">Chaenocephalus aceratus</name>
    <name type="common">Blackfin icefish</name>
    <name type="synonym">Chaenichthys aceratus</name>
    <dbReference type="NCBI Taxonomy" id="36190"/>
    <lineage>
        <taxon>Eukaryota</taxon>
        <taxon>Metazoa</taxon>
        <taxon>Chordata</taxon>
        <taxon>Craniata</taxon>
        <taxon>Vertebrata</taxon>
        <taxon>Euteleostomi</taxon>
        <taxon>Actinopterygii</taxon>
        <taxon>Neopterygii</taxon>
        <taxon>Teleostei</taxon>
        <taxon>Neoteleostei</taxon>
        <taxon>Acanthomorphata</taxon>
        <taxon>Eupercaria</taxon>
        <taxon>Perciformes</taxon>
        <taxon>Notothenioidei</taxon>
        <taxon>Channichthyidae</taxon>
        <taxon>Chaenocephalus</taxon>
    </lineage>
</organism>
<protein>
    <submittedName>
        <fullName evidence="1">Uncharacterized protein</fullName>
    </submittedName>
</protein>
<keyword evidence="2" id="KW-1185">Reference proteome</keyword>
<sequence length="65" mass="7309">MDLSWAFSVCLDSHSLLLFTLVLLLVALGLRSRRPRSFPPGPWALPLVGNMLSLDFNNLHNDMTK</sequence>
<evidence type="ECO:0000313" key="1">
    <source>
        <dbReference type="EMBL" id="KAI4829329.1"/>
    </source>
</evidence>
<accession>A0ACB9XRW1</accession>
<dbReference type="EMBL" id="CM043788">
    <property type="protein sequence ID" value="KAI4829329.1"/>
    <property type="molecule type" value="Genomic_DNA"/>
</dbReference>
<proteinExistence type="predicted"/>
<feature type="non-terminal residue" evidence="1">
    <location>
        <position position="65"/>
    </location>
</feature>
<evidence type="ECO:0000313" key="2">
    <source>
        <dbReference type="Proteomes" id="UP001057452"/>
    </source>
</evidence>
<reference evidence="1" key="1">
    <citation type="submission" date="2022-05" db="EMBL/GenBank/DDBJ databases">
        <title>Chromosome-level genome of Chaenocephalus aceratus.</title>
        <authorList>
            <person name="Park H."/>
        </authorList>
    </citation>
    <scope>NUCLEOTIDE SEQUENCE</scope>
    <source>
        <strain evidence="1">KU_202001</strain>
    </source>
</reference>
<name>A0ACB9XRW1_CHAAC</name>
<gene>
    <name evidence="1" type="ORF">KUCAC02_023375</name>
</gene>